<evidence type="ECO:0000259" key="6">
    <source>
        <dbReference type="PROSITE" id="PS00463"/>
    </source>
</evidence>
<keyword evidence="5" id="KW-0539">Nucleus</keyword>
<keyword evidence="4" id="KW-0804">Transcription</keyword>
<dbReference type="OrthoDB" id="5217604at2759"/>
<dbReference type="Gene3D" id="4.10.240.10">
    <property type="entry name" value="Zn(2)-C6 fungal-type DNA-binding domain"/>
    <property type="match status" value="1"/>
</dbReference>
<evidence type="ECO:0000256" key="3">
    <source>
        <dbReference type="ARBA" id="ARBA00023125"/>
    </source>
</evidence>
<name>A0A420Y529_9PEZI</name>
<comment type="caution">
    <text evidence="7">The sequence shown here is derived from an EMBL/GenBank/DDBJ whole genome shotgun (WGS) entry which is preliminary data.</text>
</comment>
<keyword evidence="2" id="KW-0805">Transcription regulation</keyword>
<dbReference type="GO" id="GO:0000981">
    <property type="term" value="F:DNA-binding transcription factor activity, RNA polymerase II-specific"/>
    <property type="evidence" value="ECO:0007669"/>
    <property type="project" value="InterPro"/>
</dbReference>
<sequence length="592" mass="67240">MVGINHGTPAPYGRSCQNCARSKCKCIYPTGGTCCERCTRLKKECTPSRSVRTRNIRRPAASKTDKLEQKLDTLVSLIRNQTQAHSSPENELSPLNLFARLAAPSSHESQTSCASEVNEPQEAPSLTPISTLICIPEVPATEQDAEYQLRLFRESFLACFPCVYISNNLSAAQLRGERPFLWFTIMLVTCQSTNAQFRIGVTWRSIISQKMVVENEKTMDLLQGLLVFLGWSHYNKKDKPYLGVFSNLAKSLVYDMALNKIPGDPTVFACFKPWTATMKPKERTIEERRTVLACFYIMAQVAFTIRRMEGMRWTSYLEECLSALGENPECFGDEMLVAMVRAQVIIDHIGLEATPSSPVIQSSYLLSAMLAHLKTLKTQLPQTLEGNVMIQLQLHYTELVILENGLMHNPYIPEKHNFRRYEILSQIVEHVRAWFDIFFKSIPEFYLGFSFAHWCQLAQSLMALYKLSSLNEPSWDRAALRRDIDLFGVCDQLLAATEQAGLRRQAAGSQPNGQRSRFEEDMFITISRMLTNVKNTWAQELNGGKTSETEAVRLPVENSMANQQFTDTVPMQTSFNFLDDAWLAEIFNTSWE</sequence>
<evidence type="ECO:0000256" key="2">
    <source>
        <dbReference type="ARBA" id="ARBA00023015"/>
    </source>
</evidence>
<dbReference type="PANTHER" id="PTHR31845">
    <property type="entry name" value="FINGER DOMAIN PROTEIN, PUTATIVE-RELATED"/>
    <property type="match status" value="1"/>
</dbReference>
<evidence type="ECO:0000256" key="1">
    <source>
        <dbReference type="ARBA" id="ARBA00004123"/>
    </source>
</evidence>
<protein>
    <recommendedName>
        <fullName evidence="6">Zn(2)-C6 fungal-type domain-containing protein</fullName>
    </recommendedName>
</protein>
<dbReference type="InterPro" id="IPR001138">
    <property type="entry name" value="Zn2Cys6_DnaBD"/>
</dbReference>
<dbReference type="PROSITE" id="PS00463">
    <property type="entry name" value="ZN2_CY6_FUNGAL_1"/>
    <property type="match status" value="1"/>
</dbReference>
<dbReference type="EMBL" id="QVQW01000048">
    <property type="protein sequence ID" value="RKU43004.1"/>
    <property type="molecule type" value="Genomic_DNA"/>
</dbReference>
<feature type="domain" description="Zn(2)-C6 fungal-type" evidence="6">
    <location>
        <begin position="15"/>
        <end position="45"/>
    </location>
</feature>
<dbReference type="PANTHER" id="PTHR31845:SF32">
    <property type="entry name" value="MISCELLANEOUS ZN(II)2CYS6 TRANSCRIPTION FACTOR (EUROFUNG)-RELATED"/>
    <property type="match status" value="1"/>
</dbReference>
<dbReference type="STRING" id="177199.A0A420Y529"/>
<reference evidence="7 8" key="1">
    <citation type="submission" date="2018-08" db="EMBL/GenBank/DDBJ databases">
        <title>Draft genome of the lignicolous fungus Coniochaeta pulveracea.</title>
        <authorList>
            <person name="Borstlap C.J."/>
            <person name="De Witt R.N."/>
            <person name="Botha A."/>
            <person name="Volschenk H."/>
        </authorList>
    </citation>
    <scope>NUCLEOTIDE SEQUENCE [LARGE SCALE GENOMIC DNA]</scope>
    <source>
        <strain evidence="7 8">CAB683</strain>
    </source>
</reference>
<dbReference type="Proteomes" id="UP000275385">
    <property type="component" value="Unassembled WGS sequence"/>
</dbReference>
<dbReference type="CDD" id="cd00067">
    <property type="entry name" value="GAL4"/>
    <property type="match status" value="1"/>
</dbReference>
<evidence type="ECO:0000256" key="5">
    <source>
        <dbReference type="ARBA" id="ARBA00023242"/>
    </source>
</evidence>
<evidence type="ECO:0000313" key="7">
    <source>
        <dbReference type="EMBL" id="RKU43004.1"/>
    </source>
</evidence>
<evidence type="ECO:0000256" key="4">
    <source>
        <dbReference type="ARBA" id="ARBA00023163"/>
    </source>
</evidence>
<evidence type="ECO:0000313" key="8">
    <source>
        <dbReference type="Proteomes" id="UP000275385"/>
    </source>
</evidence>
<gene>
    <name evidence="7" type="ORF">DL546_002685</name>
</gene>
<comment type="subcellular location">
    <subcellularLocation>
        <location evidence="1">Nucleus</location>
    </subcellularLocation>
</comment>
<accession>A0A420Y529</accession>
<dbReference type="InterPro" id="IPR036864">
    <property type="entry name" value="Zn2-C6_fun-type_DNA-bd_sf"/>
</dbReference>
<proteinExistence type="predicted"/>
<organism evidence="7 8">
    <name type="scientific">Coniochaeta pulveracea</name>
    <dbReference type="NCBI Taxonomy" id="177199"/>
    <lineage>
        <taxon>Eukaryota</taxon>
        <taxon>Fungi</taxon>
        <taxon>Dikarya</taxon>
        <taxon>Ascomycota</taxon>
        <taxon>Pezizomycotina</taxon>
        <taxon>Sordariomycetes</taxon>
        <taxon>Sordariomycetidae</taxon>
        <taxon>Coniochaetales</taxon>
        <taxon>Coniochaetaceae</taxon>
        <taxon>Coniochaeta</taxon>
    </lineage>
</organism>
<dbReference type="GO" id="GO:0008270">
    <property type="term" value="F:zinc ion binding"/>
    <property type="evidence" value="ECO:0007669"/>
    <property type="project" value="InterPro"/>
</dbReference>
<dbReference type="InterPro" id="IPR051089">
    <property type="entry name" value="prtT"/>
</dbReference>
<keyword evidence="8" id="KW-1185">Reference proteome</keyword>
<dbReference type="AlphaFoldDB" id="A0A420Y529"/>
<dbReference type="GO" id="GO:0000976">
    <property type="term" value="F:transcription cis-regulatory region binding"/>
    <property type="evidence" value="ECO:0007669"/>
    <property type="project" value="TreeGrafter"/>
</dbReference>
<keyword evidence="3" id="KW-0238">DNA-binding</keyword>
<dbReference type="GO" id="GO:0005634">
    <property type="term" value="C:nucleus"/>
    <property type="evidence" value="ECO:0007669"/>
    <property type="project" value="UniProtKB-SubCell"/>
</dbReference>